<dbReference type="EMBL" id="JBBKZV010000005">
    <property type="protein sequence ID" value="MEJ8822526.1"/>
    <property type="molecule type" value="Genomic_DNA"/>
</dbReference>
<dbReference type="InterPro" id="IPR010127">
    <property type="entry name" value="Phasin_subfam-1"/>
</dbReference>
<comment type="caution">
    <text evidence="2">The sequence shown here is derived from an EMBL/GenBank/DDBJ whole genome shotgun (WGS) entry which is preliminary data.</text>
</comment>
<reference evidence="2 3" key="1">
    <citation type="submission" date="2024-03" db="EMBL/GenBank/DDBJ databases">
        <title>Novel species of the genus Variovorax.</title>
        <authorList>
            <person name="Liu Q."/>
            <person name="Xin Y.-H."/>
        </authorList>
    </citation>
    <scope>NUCLEOTIDE SEQUENCE [LARGE SCALE GENOMIC DNA]</scope>
    <source>
        <strain evidence="2 3">KACC 18501</strain>
    </source>
</reference>
<evidence type="ECO:0000313" key="2">
    <source>
        <dbReference type="EMBL" id="MEJ8822526.1"/>
    </source>
</evidence>
<dbReference type="Proteomes" id="UP001363010">
    <property type="component" value="Unassembled WGS sequence"/>
</dbReference>
<keyword evidence="3" id="KW-1185">Reference proteome</keyword>
<dbReference type="RefSeq" id="WP_340363573.1">
    <property type="nucleotide sequence ID" value="NZ_JBBKZV010000005.1"/>
</dbReference>
<dbReference type="Pfam" id="PF09361">
    <property type="entry name" value="Phasin_2"/>
    <property type="match status" value="1"/>
</dbReference>
<dbReference type="NCBIfam" id="TIGR01841">
    <property type="entry name" value="phasin"/>
    <property type="match status" value="1"/>
</dbReference>
<organism evidence="2 3">
    <name type="scientific">Variovorax humicola</name>
    <dbReference type="NCBI Taxonomy" id="1769758"/>
    <lineage>
        <taxon>Bacteria</taxon>
        <taxon>Pseudomonadati</taxon>
        <taxon>Pseudomonadota</taxon>
        <taxon>Betaproteobacteria</taxon>
        <taxon>Burkholderiales</taxon>
        <taxon>Comamonadaceae</taxon>
        <taxon>Variovorax</taxon>
    </lineage>
</organism>
<protein>
    <submittedName>
        <fullName evidence="2">TIGR01841 family phasin</fullName>
    </submittedName>
</protein>
<gene>
    <name evidence="2" type="primary">phaP</name>
    <name evidence="2" type="ORF">WKW80_10815</name>
</gene>
<dbReference type="InterPro" id="IPR018968">
    <property type="entry name" value="Phasin"/>
</dbReference>
<evidence type="ECO:0000259" key="1">
    <source>
        <dbReference type="Pfam" id="PF09361"/>
    </source>
</evidence>
<feature type="domain" description="Phasin" evidence="1">
    <location>
        <begin position="24"/>
        <end position="122"/>
    </location>
</feature>
<sequence length="200" mass="20734">MSCCSAATSIPPNLIRKPLMINFDQFAAPTQASVDTLFGLSAQAFESVEKLTALNLQTIKTLLAESQETSQAALLAKSPADLLKLQAEALQAAPEKAAAYGRQVQAIFASFAAAQRATLDAQFADVQAKFLDAVSGVMKDAPGTEQILALAKSASEAAKNAYEGTNKAAKQVADALTANAEQVTDAVVKNSKAAVATTEA</sequence>
<evidence type="ECO:0000313" key="3">
    <source>
        <dbReference type="Proteomes" id="UP001363010"/>
    </source>
</evidence>
<proteinExistence type="predicted"/>
<name>A0ABU8VXI1_9BURK</name>
<accession>A0ABU8VXI1</accession>